<keyword evidence="1" id="KW-0472">Membrane</keyword>
<dbReference type="AlphaFoldDB" id="A0A918DFV2"/>
<evidence type="ECO:0000313" key="2">
    <source>
        <dbReference type="EMBL" id="GGO63618.1"/>
    </source>
</evidence>
<reference evidence="2" key="2">
    <citation type="submission" date="2020-09" db="EMBL/GenBank/DDBJ databases">
        <authorList>
            <person name="Sun Q."/>
            <person name="Zhou Y."/>
        </authorList>
    </citation>
    <scope>NUCLEOTIDE SEQUENCE</scope>
    <source>
        <strain evidence="2">CGMCC 1.7086</strain>
    </source>
</reference>
<proteinExistence type="predicted"/>
<feature type="transmembrane region" description="Helical" evidence="1">
    <location>
        <begin position="163"/>
        <end position="185"/>
    </location>
</feature>
<comment type="caution">
    <text evidence="2">The sequence shown here is derived from an EMBL/GenBank/DDBJ whole genome shotgun (WGS) entry which is preliminary data.</text>
</comment>
<keyword evidence="1" id="KW-1133">Transmembrane helix</keyword>
<protein>
    <submittedName>
        <fullName evidence="2">Uncharacterized protein</fullName>
    </submittedName>
</protein>
<evidence type="ECO:0000313" key="3">
    <source>
        <dbReference type="Proteomes" id="UP000606935"/>
    </source>
</evidence>
<gene>
    <name evidence="2" type="ORF">GCM10010982_01070</name>
</gene>
<name>A0A918DFV2_9ALTE</name>
<reference evidence="2" key="1">
    <citation type="journal article" date="2014" name="Int. J. Syst. Evol. Microbiol.">
        <title>Complete genome sequence of Corynebacterium casei LMG S-19264T (=DSM 44701T), isolated from a smear-ripened cheese.</title>
        <authorList>
            <consortium name="US DOE Joint Genome Institute (JGI-PGF)"/>
            <person name="Walter F."/>
            <person name="Albersmeier A."/>
            <person name="Kalinowski J."/>
            <person name="Ruckert C."/>
        </authorList>
    </citation>
    <scope>NUCLEOTIDE SEQUENCE</scope>
    <source>
        <strain evidence="2">CGMCC 1.7086</strain>
    </source>
</reference>
<dbReference type="RefSeq" id="WP_188688711.1">
    <property type="nucleotide sequence ID" value="NZ_BMLS01000001.1"/>
</dbReference>
<keyword evidence="3" id="KW-1185">Reference proteome</keyword>
<evidence type="ECO:0000256" key="1">
    <source>
        <dbReference type="SAM" id="Phobius"/>
    </source>
</evidence>
<organism evidence="2 3">
    <name type="scientific">Bowmanella pacifica</name>
    <dbReference type="NCBI Taxonomy" id="502051"/>
    <lineage>
        <taxon>Bacteria</taxon>
        <taxon>Pseudomonadati</taxon>
        <taxon>Pseudomonadota</taxon>
        <taxon>Gammaproteobacteria</taxon>
        <taxon>Alteromonadales</taxon>
        <taxon>Alteromonadaceae</taxon>
        <taxon>Bowmanella</taxon>
    </lineage>
</organism>
<dbReference type="Proteomes" id="UP000606935">
    <property type="component" value="Unassembled WGS sequence"/>
</dbReference>
<dbReference type="EMBL" id="BMLS01000001">
    <property type="protein sequence ID" value="GGO63618.1"/>
    <property type="molecule type" value="Genomic_DNA"/>
</dbReference>
<accession>A0A918DFV2</accession>
<sequence length="308" mass="34742">MSTHPLQHALVKLAPILEKLEQWFWPEEHQIDTTKLIIYTCKPLPGNLKSSELKQWTDLQVKTQSPFISGGAYHYVSRHALHMWFAPTPLDGIPETARQSALPDGWHSVQGRQACYKQHWQRGVLMTCEVTTNSETAVPINLEGSSWAVSRKIDKAVKTPGNWLLFCALLVACTGLWYVSAAVTIHIQQQMAEQQAQTVTEQMGERVSQLDQLKNNQSLMSQLSSWTNEYSSFPETFAALAKSMNMQGSWKMNQVNWQNKTLTMEFIAEQVDIAQLVADLEANPAFIEVNIRPFVAGEGWIVEAKVGE</sequence>
<keyword evidence="1" id="KW-0812">Transmembrane</keyword>